<feature type="compositionally biased region" description="Low complexity" evidence="1">
    <location>
        <begin position="67"/>
        <end position="79"/>
    </location>
</feature>
<accession>A0ABQ9U0C1</accession>
<protein>
    <submittedName>
        <fullName evidence="2">Uncharacterized protein</fullName>
    </submittedName>
</protein>
<feature type="region of interest" description="Disordered" evidence="1">
    <location>
        <begin position="102"/>
        <end position="129"/>
    </location>
</feature>
<comment type="caution">
    <text evidence="2">The sequence shown here is derived from an EMBL/GenBank/DDBJ whole genome shotgun (WGS) entry which is preliminary data.</text>
</comment>
<reference evidence="2 3" key="1">
    <citation type="submission" date="2023-05" db="EMBL/GenBank/DDBJ databases">
        <title>B98-5 Cell Line De Novo Hybrid Assembly: An Optical Mapping Approach.</title>
        <authorList>
            <person name="Kananen K."/>
            <person name="Auerbach J.A."/>
            <person name="Kautto E."/>
            <person name="Blachly J.S."/>
        </authorList>
    </citation>
    <scope>NUCLEOTIDE SEQUENCE [LARGE SCALE GENOMIC DNA]</scope>
    <source>
        <strain evidence="2">B95-8</strain>
        <tissue evidence="2">Cell line</tissue>
    </source>
</reference>
<evidence type="ECO:0000256" key="1">
    <source>
        <dbReference type="SAM" id="MobiDB-lite"/>
    </source>
</evidence>
<organism evidence="2 3">
    <name type="scientific">Saguinus oedipus</name>
    <name type="common">Cotton-top tamarin</name>
    <name type="synonym">Oedipomidas oedipus</name>
    <dbReference type="NCBI Taxonomy" id="9490"/>
    <lineage>
        <taxon>Eukaryota</taxon>
        <taxon>Metazoa</taxon>
        <taxon>Chordata</taxon>
        <taxon>Craniata</taxon>
        <taxon>Vertebrata</taxon>
        <taxon>Euteleostomi</taxon>
        <taxon>Mammalia</taxon>
        <taxon>Eutheria</taxon>
        <taxon>Euarchontoglires</taxon>
        <taxon>Primates</taxon>
        <taxon>Haplorrhini</taxon>
        <taxon>Platyrrhini</taxon>
        <taxon>Cebidae</taxon>
        <taxon>Callitrichinae</taxon>
        <taxon>Saguinus</taxon>
    </lineage>
</organism>
<dbReference type="Proteomes" id="UP001266305">
    <property type="component" value="Unassembled WGS sequence"/>
</dbReference>
<keyword evidence="3" id="KW-1185">Reference proteome</keyword>
<gene>
    <name evidence="2" type="ORF">P7K49_032508</name>
</gene>
<name>A0ABQ9U0C1_SAGOE</name>
<feature type="compositionally biased region" description="Basic and acidic residues" evidence="1">
    <location>
        <begin position="118"/>
        <end position="128"/>
    </location>
</feature>
<dbReference type="EMBL" id="JASSZA010000018">
    <property type="protein sequence ID" value="KAK2089842.1"/>
    <property type="molecule type" value="Genomic_DNA"/>
</dbReference>
<sequence length="170" mass="18390">MNKSVVLTAAAPALQLEDSETLTEEDGVRMDGTGSPRQCRDSVTDTTAWPGLQGGVLRSRQTPEPPVAAGRGSPAARRPLVPCGEVECRAWLCDLRLKSETSTDLEDVASQGSCSEGKTSHRDERGSAEVKATALPSVYSTVKNLQNTHHTLFKKQEKQAFNVLQEVLQQ</sequence>
<feature type="region of interest" description="Disordered" evidence="1">
    <location>
        <begin position="17"/>
        <end position="79"/>
    </location>
</feature>
<evidence type="ECO:0000313" key="3">
    <source>
        <dbReference type="Proteomes" id="UP001266305"/>
    </source>
</evidence>
<evidence type="ECO:0000313" key="2">
    <source>
        <dbReference type="EMBL" id="KAK2089842.1"/>
    </source>
</evidence>
<proteinExistence type="predicted"/>